<dbReference type="OrthoDB" id="7342392at2"/>
<sequence length="202" mass="21954">MGKLIVAEFMTLDGVAQSGGEPDEDRDGGFSHGGWHAPFRDPEAGRVMFEAAKSMDVLLLGRRTYDVFARFWPTAPQEMPFTAVLNGVPKYVASQTLTEPLTWQGSTLLTQPIAESVAALKDRHEEVHVIGSLNLVQSLLRFGLVDRLDLWVDPLVLGTGKKVFGDGIPPTALRLIESASYPNGMLHLAYDTAGEPTYGTIG</sequence>
<name>A0A558A835_9PSEU</name>
<dbReference type="PANTHER" id="PTHR38011">
    <property type="entry name" value="DIHYDROFOLATE REDUCTASE FAMILY PROTEIN (AFU_ORTHOLOGUE AFUA_8G06820)"/>
    <property type="match status" value="1"/>
</dbReference>
<evidence type="ECO:0000313" key="4">
    <source>
        <dbReference type="Proteomes" id="UP000318578"/>
    </source>
</evidence>
<reference evidence="3 4" key="1">
    <citation type="submission" date="2019-07" db="EMBL/GenBank/DDBJ databases">
        <title>New species of Amycolatopsis and Streptomyces.</title>
        <authorList>
            <person name="Duangmal K."/>
            <person name="Teo W.F.A."/>
            <person name="Lipun K."/>
        </authorList>
    </citation>
    <scope>NUCLEOTIDE SEQUENCE [LARGE SCALE GENOMIC DNA]</scope>
    <source>
        <strain evidence="3 4">JCM 30562</strain>
    </source>
</reference>
<evidence type="ECO:0000259" key="2">
    <source>
        <dbReference type="Pfam" id="PF01872"/>
    </source>
</evidence>
<protein>
    <submittedName>
        <fullName evidence="3">Dihydrofolate reductase</fullName>
    </submittedName>
</protein>
<dbReference type="PANTHER" id="PTHR38011:SF2">
    <property type="entry name" value="BIFUNCTIONAL DEAMINASE-REDUCTASE DOMAIN PROTEIN"/>
    <property type="match status" value="1"/>
</dbReference>
<feature type="region of interest" description="Disordered" evidence="1">
    <location>
        <begin position="15"/>
        <end position="37"/>
    </location>
</feature>
<dbReference type="InterPro" id="IPR002734">
    <property type="entry name" value="RibDG_C"/>
</dbReference>
<dbReference type="AlphaFoldDB" id="A0A558A835"/>
<dbReference type="EMBL" id="VJZA01000036">
    <property type="protein sequence ID" value="TVT20420.1"/>
    <property type="molecule type" value="Genomic_DNA"/>
</dbReference>
<evidence type="ECO:0000256" key="1">
    <source>
        <dbReference type="SAM" id="MobiDB-lite"/>
    </source>
</evidence>
<keyword evidence="4" id="KW-1185">Reference proteome</keyword>
<dbReference type="Gene3D" id="3.40.430.10">
    <property type="entry name" value="Dihydrofolate Reductase, subunit A"/>
    <property type="match status" value="1"/>
</dbReference>
<proteinExistence type="predicted"/>
<feature type="domain" description="Bacterial bifunctional deaminase-reductase C-terminal" evidence="2">
    <location>
        <begin position="3"/>
        <end position="186"/>
    </location>
</feature>
<evidence type="ECO:0000313" key="3">
    <source>
        <dbReference type="EMBL" id="TVT20420.1"/>
    </source>
</evidence>
<dbReference type="InterPro" id="IPR024072">
    <property type="entry name" value="DHFR-like_dom_sf"/>
</dbReference>
<comment type="caution">
    <text evidence="3">The sequence shown here is derived from an EMBL/GenBank/DDBJ whole genome shotgun (WGS) entry which is preliminary data.</text>
</comment>
<dbReference type="GO" id="GO:0008703">
    <property type="term" value="F:5-amino-6-(5-phosphoribosylamino)uracil reductase activity"/>
    <property type="evidence" value="ECO:0007669"/>
    <property type="project" value="InterPro"/>
</dbReference>
<accession>A0A558A835</accession>
<dbReference type="RefSeq" id="WP_144641478.1">
    <property type="nucleotide sequence ID" value="NZ_BNAX01000011.1"/>
</dbReference>
<dbReference type="InterPro" id="IPR050765">
    <property type="entry name" value="Riboflavin_Biosynth_HTPR"/>
</dbReference>
<dbReference type="GO" id="GO:0009231">
    <property type="term" value="P:riboflavin biosynthetic process"/>
    <property type="evidence" value="ECO:0007669"/>
    <property type="project" value="InterPro"/>
</dbReference>
<dbReference type="Proteomes" id="UP000318578">
    <property type="component" value="Unassembled WGS sequence"/>
</dbReference>
<dbReference type="SUPFAM" id="SSF53597">
    <property type="entry name" value="Dihydrofolate reductase-like"/>
    <property type="match status" value="1"/>
</dbReference>
<gene>
    <name evidence="3" type="ORF">FNH06_20870</name>
</gene>
<dbReference type="Pfam" id="PF01872">
    <property type="entry name" value="RibD_C"/>
    <property type="match status" value="1"/>
</dbReference>
<organism evidence="3 4">
    <name type="scientific">Amycolatopsis acidiphila</name>
    <dbReference type="NCBI Taxonomy" id="715473"/>
    <lineage>
        <taxon>Bacteria</taxon>
        <taxon>Bacillati</taxon>
        <taxon>Actinomycetota</taxon>
        <taxon>Actinomycetes</taxon>
        <taxon>Pseudonocardiales</taxon>
        <taxon>Pseudonocardiaceae</taxon>
        <taxon>Amycolatopsis</taxon>
    </lineage>
</organism>